<dbReference type="EMBL" id="QPJS01000001">
    <property type="protein sequence ID" value="RCX05705.1"/>
    <property type="molecule type" value="Genomic_DNA"/>
</dbReference>
<evidence type="ECO:0000313" key="3">
    <source>
        <dbReference type="Proteomes" id="UP000253517"/>
    </source>
</evidence>
<protein>
    <submittedName>
        <fullName evidence="2">Uncharacterized protein</fullName>
    </submittedName>
</protein>
<comment type="caution">
    <text evidence="2">The sequence shown here is derived from an EMBL/GenBank/DDBJ whole genome shotgun (WGS) entry which is preliminary data.</text>
</comment>
<feature type="region of interest" description="Disordered" evidence="1">
    <location>
        <begin position="1"/>
        <end position="35"/>
    </location>
</feature>
<keyword evidence="3" id="KW-1185">Reference proteome</keyword>
<name>A0A369A984_9FLAO</name>
<evidence type="ECO:0000256" key="1">
    <source>
        <dbReference type="SAM" id="MobiDB-lite"/>
    </source>
</evidence>
<dbReference type="Proteomes" id="UP000253517">
    <property type="component" value="Unassembled WGS sequence"/>
</dbReference>
<sequence>MKGSRRSPQILHQRKSAGNLICEISEKQNSANEKT</sequence>
<organism evidence="2 3">
    <name type="scientific">Schleiferia thermophila</name>
    <dbReference type="NCBI Taxonomy" id="884107"/>
    <lineage>
        <taxon>Bacteria</taxon>
        <taxon>Pseudomonadati</taxon>
        <taxon>Bacteroidota</taxon>
        <taxon>Flavobacteriia</taxon>
        <taxon>Flavobacteriales</taxon>
        <taxon>Schleiferiaceae</taxon>
        <taxon>Schleiferia</taxon>
    </lineage>
</organism>
<gene>
    <name evidence="2" type="ORF">DES35_101993</name>
</gene>
<reference evidence="2 3" key="1">
    <citation type="submission" date="2018-07" db="EMBL/GenBank/DDBJ databases">
        <title>Genomic Encyclopedia of Type Strains, Phase IV (KMG-IV): sequencing the most valuable type-strain genomes for metagenomic binning, comparative biology and taxonomic classification.</title>
        <authorList>
            <person name="Goeker M."/>
        </authorList>
    </citation>
    <scope>NUCLEOTIDE SEQUENCE [LARGE SCALE GENOMIC DNA]</scope>
    <source>
        <strain evidence="2 3">DSM 21410</strain>
    </source>
</reference>
<evidence type="ECO:0000313" key="2">
    <source>
        <dbReference type="EMBL" id="RCX05705.1"/>
    </source>
</evidence>
<accession>A0A369A984</accession>
<proteinExistence type="predicted"/>
<dbReference type="AlphaFoldDB" id="A0A369A984"/>